<keyword evidence="15" id="KW-1185">Reference proteome</keyword>
<evidence type="ECO:0000313" key="15">
    <source>
        <dbReference type="Proteomes" id="UP000790787"/>
    </source>
</evidence>
<dbReference type="InterPro" id="IPR002182">
    <property type="entry name" value="NB-ARC"/>
</dbReference>
<dbReference type="KEGG" id="nta:107801277"/>
<feature type="domain" description="Disease resistance protein winged helix" evidence="13">
    <location>
        <begin position="333"/>
        <end position="402"/>
    </location>
</feature>
<evidence type="ECO:0000256" key="5">
    <source>
        <dbReference type="ARBA" id="ARBA00022614"/>
    </source>
</evidence>
<dbReference type="GeneID" id="107801277"/>
<dbReference type="RefSeq" id="XP_016480070.1">
    <property type="nucleotide sequence ID" value="XM_016624584.1"/>
</dbReference>
<evidence type="ECO:0000259" key="13">
    <source>
        <dbReference type="Pfam" id="PF23559"/>
    </source>
</evidence>
<dbReference type="Gene3D" id="1.10.8.430">
    <property type="entry name" value="Helical domain of apoptotic protease-activating factors"/>
    <property type="match status" value="1"/>
</dbReference>
<dbReference type="GO" id="GO:0009626">
    <property type="term" value="P:plant-type hypersensitive response"/>
    <property type="evidence" value="ECO:0007669"/>
    <property type="project" value="UniProtKB-KW"/>
</dbReference>
<feature type="region of interest" description="Disordered" evidence="11">
    <location>
        <begin position="1"/>
        <end position="25"/>
    </location>
</feature>
<sequence length="791" mass="89951">MEIVSDSNTSDADNQIQTRDSLVNPLSGNSANKNLEDLILGLDDDLAIIKRRLTGQEKALEIVTITGAGGIGKSTLAKQAYDCLEIKQHFDIRAWVTISQDFRRRDVLLAALHCISKQTNIVYGKGHNKKGDDELLDNINEGSDSDLVNMLQKKLKDYDDSQLADLVQKNLKGRRYLVVIDDIWSTDAWDCIQGVFPNGNYGNRVLLTTREREVATYANPSTPHQMNLLSSDSSWKLLRNKVFGSKVDHLDPELEKIGDRIAEKCQGLPLTISVIAGHLSKIPKTVESWKAVAKTMSAIIARNPDNCLGVLGLSYHYLPEPLKCCFLSMGTAFPEDFEVEAWRLIQLWIAEDFIKPEKPKRLEEVAKDYLDDLISRNLIMVNKRRLTGETKTCGVHDRLHEFCLIEAKKTNFMHVVRRGFYSSSTAYETSDSSVQSFSFRTKAHLNMCHNATRSLYFFGEFITSPSPSPKSSIHFKLLKVLAIFRHDMFSSFPIEITNLVNLRYLAVASHGDPPESISKLRKLQTLIFTNLVGFANLPVKIWKLTDLRHIRVNRCSYLCSPSTAGLHKTKMSNLEEFSTLCFSSCTNEIFSAIPNLKRLSIRQTYSESLKCALRNTDHFLDMSILRKLQASKCFFYVHYRCSLRRYIFPTCLKRLTLKGSYLPWEELSSLVVLPNLEVLKLKNCKRDDQVWSLKDDEEFARIKLLLIGNTKLKRWEACSDCFPMLQSLVLKDCTELENIPEDFVNSCLLESIELYDCSTSAADSARSIAQEKQEMEGNDSLKVHVNKTRRS</sequence>
<dbReference type="PaxDb" id="4097-A0A1S4AU89"/>
<dbReference type="InterPro" id="IPR044974">
    <property type="entry name" value="Disease_R_plants"/>
</dbReference>
<organism evidence="16">
    <name type="scientific">Nicotiana tabacum</name>
    <name type="common">Common tobacco</name>
    <dbReference type="NCBI Taxonomy" id="4097"/>
    <lineage>
        <taxon>Eukaryota</taxon>
        <taxon>Viridiplantae</taxon>
        <taxon>Streptophyta</taxon>
        <taxon>Embryophyta</taxon>
        <taxon>Tracheophyta</taxon>
        <taxon>Spermatophyta</taxon>
        <taxon>Magnoliopsida</taxon>
        <taxon>eudicotyledons</taxon>
        <taxon>Gunneridae</taxon>
        <taxon>Pentapetalae</taxon>
        <taxon>asterids</taxon>
        <taxon>lamiids</taxon>
        <taxon>Solanales</taxon>
        <taxon>Solanaceae</taxon>
        <taxon>Nicotianoideae</taxon>
        <taxon>Nicotianeae</taxon>
        <taxon>Nicotiana</taxon>
    </lineage>
</organism>
<dbReference type="InterPro" id="IPR058922">
    <property type="entry name" value="WHD_DRP"/>
</dbReference>
<protein>
    <submittedName>
        <fullName evidence="16 17">Late blight resistance protein homolog R1A-10</fullName>
    </submittedName>
</protein>
<evidence type="ECO:0000256" key="3">
    <source>
        <dbReference type="ARBA" id="ARBA00008894"/>
    </source>
</evidence>
<dbReference type="Proteomes" id="UP000790787">
    <property type="component" value="Chromosome 18"/>
</dbReference>
<name>A0A1S4AU89_TOBAC</name>
<evidence type="ECO:0000256" key="7">
    <source>
        <dbReference type="ARBA" id="ARBA00022737"/>
    </source>
</evidence>
<evidence type="ECO:0000313" key="16">
    <source>
        <dbReference type="RefSeq" id="XP_016480063.1"/>
    </source>
</evidence>
<evidence type="ECO:0000256" key="8">
    <source>
        <dbReference type="ARBA" id="ARBA00022741"/>
    </source>
</evidence>
<feature type="region of interest" description="Disordered" evidence="11">
    <location>
        <begin position="768"/>
        <end position="791"/>
    </location>
</feature>
<dbReference type="InterPro" id="IPR032675">
    <property type="entry name" value="LRR_dom_sf"/>
</dbReference>
<evidence type="ECO:0000313" key="17">
    <source>
        <dbReference type="RefSeq" id="XP_016480070.1"/>
    </source>
</evidence>
<feature type="compositionally biased region" description="Basic and acidic residues" evidence="11">
    <location>
        <begin position="769"/>
        <end position="782"/>
    </location>
</feature>
<dbReference type="AlphaFoldDB" id="A0A1S4AU89"/>
<feature type="domain" description="NB-ARC" evidence="12">
    <location>
        <begin position="47"/>
        <end position="246"/>
    </location>
</feature>
<gene>
    <name evidence="16 17" type="primary">LOC107801277</name>
</gene>
<dbReference type="InterPro" id="IPR036388">
    <property type="entry name" value="WH-like_DNA-bd_sf"/>
</dbReference>
<evidence type="ECO:0000256" key="10">
    <source>
        <dbReference type="ARBA" id="ARBA00022840"/>
    </source>
</evidence>
<feature type="domain" description="Disease resistance R13L4/SHOC-2-like LRR" evidence="14">
    <location>
        <begin position="453"/>
        <end position="686"/>
    </location>
</feature>
<dbReference type="PANTHER" id="PTHR23155:SF1152">
    <property type="entry name" value="AAA+ ATPASE DOMAIN-CONTAINING PROTEIN"/>
    <property type="match status" value="1"/>
</dbReference>
<dbReference type="SUPFAM" id="SSF52540">
    <property type="entry name" value="P-loop containing nucleoside triphosphate hydrolases"/>
    <property type="match status" value="1"/>
</dbReference>
<dbReference type="RefSeq" id="XP_016480063.1">
    <property type="nucleotide sequence ID" value="XM_016624577.1"/>
</dbReference>
<keyword evidence="7" id="KW-0677">Repeat</keyword>
<evidence type="ECO:0000256" key="4">
    <source>
        <dbReference type="ARBA" id="ARBA00022490"/>
    </source>
</evidence>
<keyword evidence="8" id="KW-0547">Nucleotide-binding</keyword>
<evidence type="ECO:0000256" key="1">
    <source>
        <dbReference type="ARBA" id="ARBA00002074"/>
    </source>
</evidence>
<keyword evidence="9" id="KW-0611">Plant defense</keyword>
<dbReference type="FunFam" id="1.10.10.10:FF:000322">
    <property type="entry name" value="Probable disease resistance protein At1g63360"/>
    <property type="match status" value="1"/>
</dbReference>
<evidence type="ECO:0000256" key="9">
    <source>
        <dbReference type="ARBA" id="ARBA00022821"/>
    </source>
</evidence>
<dbReference type="InterPro" id="IPR042197">
    <property type="entry name" value="Apaf_helical"/>
</dbReference>
<keyword evidence="10" id="KW-0067">ATP-binding</keyword>
<dbReference type="STRING" id="4097.A0A1S4AU89"/>
<dbReference type="Pfam" id="PF23598">
    <property type="entry name" value="LRR_14"/>
    <property type="match status" value="1"/>
</dbReference>
<dbReference type="OrthoDB" id="1478287at2759"/>
<dbReference type="Gene3D" id="3.40.50.300">
    <property type="entry name" value="P-loop containing nucleotide triphosphate hydrolases"/>
    <property type="match status" value="1"/>
</dbReference>
<dbReference type="Gene3D" id="1.10.10.10">
    <property type="entry name" value="Winged helix-like DNA-binding domain superfamily/Winged helix DNA-binding domain"/>
    <property type="match status" value="1"/>
</dbReference>
<proteinExistence type="inferred from homology"/>
<evidence type="ECO:0000256" key="11">
    <source>
        <dbReference type="SAM" id="MobiDB-lite"/>
    </source>
</evidence>
<reference evidence="16 17" key="2">
    <citation type="submission" date="2025-04" db="UniProtKB">
        <authorList>
            <consortium name="RefSeq"/>
        </authorList>
    </citation>
    <scope>IDENTIFICATION</scope>
</reference>
<keyword evidence="4" id="KW-0963">Cytoplasm</keyword>
<evidence type="ECO:0000256" key="2">
    <source>
        <dbReference type="ARBA" id="ARBA00004496"/>
    </source>
</evidence>
<dbReference type="PRINTS" id="PR00364">
    <property type="entry name" value="DISEASERSIST"/>
</dbReference>
<keyword evidence="5" id="KW-0433">Leucine-rich repeat</keyword>
<dbReference type="GO" id="GO:0005524">
    <property type="term" value="F:ATP binding"/>
    <property type="evidence" value="ECO:0007669"/>
    <property type="project" value="UniProtKB-KW"/>
</dbReference>
<dbReference type="GO" id="GO:0005737">
    <property type="term" value="C:cytoplasm"/>
    <property type="evidence" value="ECO:0007669"/>
    <property type="project" value="UniProtKB-SubCell"/>
</dbReference>
<dbReference type="SUPFAM" id="SSF52058">
    <property type="entry name" value="L domain-like"/>
    <property type="match status" value="1"/>
</dbReference>
<dbReference type="InterPro" id="IPR055414">
    <property type="entry name" value="LRR_R13L4/SHOC2-like"/>
</dbReference>
<evidence type="ECO:0000259" key="14">
    <source>
        <dbReference type="Pfam" id="PF23598"/>
    </source>
</evidence>
<dbReference type="Gene3D" id="3.80.10.10">
    <property type="entry name" value="Ribonuclease Inhibitor"/>
    <property type="match status" value="1"/>
</dbReference>
<keyword evidence="6" id="KW-0381">Hypersensitive response</keyword>
<dbReference type="Pfam" id="PF00931">
    <property type="entry name" value="NB-ARC"/>
    <property type="match status" value="1"/>
</dbReference>
<evidence type="ECO:0000259" key="12">
    <source>
        <dbReference type="Pfam" id="PF00931"/>
    </source>
</evidence>
<dbReference type="PANTHER" id="PTHR23155">
    <property type="entry name" value="DISEASE RESISTANCE PROTEIN RP"/>
    <property type="match status" value="1"/>
</dbReference>
<accession>A0A1S4AU89</accession>
<dbReference type="GO" id="GO:0043531">
    <property type="term" value="F:ADP binding"/>
    <property type="evidence" value="ECO:0007669"/>
    <property type="project" value="InterPro"/>
</dbReference>
<dbReference type="InterPro" id="IPR027417">
    <property type="entry name" value="P-loop_NTPase"/>
</dbReference>
<comment type="subcellular location">
    <subcellularLocation>
        <location evidence="2">Cytoplasm</location>
    </subcellularLocation>
</comment>
<reference key="1">
    <citation type="journal article" date="2014" name="Nat. Commun.">
        <title>The tobacco genome sequence and its comparison with those of tomato and potato.</title>
        <authorList>
            <person name="Sierro N."/>
            <person name="Battey J.N."/>
            <person name="Ouadi S."/>
            <person name="Bakaher N."/>
            <person name="Bovet L."/>
            <person name="Willig A."/>
            <person name="Goepfert S."/>
            <person name="Peitsch M.C."/>
            <person name="Ivanov N.V."/>
        </authorList>
    </citation>
    <scope>NUCLEOTIDE SEQUENCE [LARGE SCALE GENOMIC DNA]</scope>
    <source>
        <strain>cv. TN90</strain>
    </source>
</reference>
<dbReference type="Pfam" id="PF23559">
    <property type="entry name" value="WHD_DRP"/>
    <property type="match status" value="1"/>
</dbReference>
<comment type="function">
    <text evidence="1">Confers resistance to late blight (Phytophthora infestans) races carrying the avirulence gene Avr1. Resistance proteins guard the plant against pathogens that contain an appropriate avirulence protein via an indirect interaction with this avirulence protein. That triggers a defense system including the hypersensitive response, which restricts the pathogen growth.</text>
</comment>
<evidence type="ECO:0000256" key="6">
    <source>
        <dbReference type="ARBA" id="ARBA00022667"/>
    </source>
</evidence>
<comment type="similarity">
    <text evidence="3">Belongs to the disease resistance NB-LRR family.</text>
</comment>